<sequence>MKKYIAIIICAVLSGLTSCKKFLEENPRSDISPGVFYKTESQAKAAVTGCYKGLESQFLSVFFGLSISDWISVETLPGFATRTLVNNAEDIQFTDLTKIEATNSYVAGQWKDNYLPINNCNSVIQNLTSSGVLDEATKSKMLGEVYFLRAYYYFQLVRLFGDVPLRTVPATTLEESSAPRNKQETIYNQIVSDLKQAEGAGLPTLPQDNSGRVTVTAVKSLLAKVYLTMAGAPLNKGTEYYQLAYDKAKEVITSNDAGLIPNLSDILTPAYENKVENIFMVQRQMPNAPSMMHYSMLPIPTPQVPLGAYNDRSGAMQIKQEFYNSYRPNDIRNDQHYLYDYVYPENGNHYIMVYKYWDGTAINTGDSGANIPLIRYADVLLIAAEARAMIDGGSTSDATAIQAYNAVHTRAVPGDNKATITFDDVFRERFWEFCFENQTWFDMKRTLKTMDVPSGNIVNMIGYKAPAHGRPFEETDLYLPIPQVEIDANPRILEPAQ</sequence>
<evidence type="ECO:0000256" key="4">
    <source>
        <dbReference type="ARBA" id="ARBA00023136"/>
    </source>
</evidence>
<evidence type="ECO:0000256" key="3">
    <source>
        <dbReference type="ARBA" id="ARBA00022729"/>
    </source>
</evidence>
<keyword evidence="5" id="KW-0998">Cell outer membrane</keyword>
<evidence type="ECO:0000259" key="7">
    <source>
        <dbReference type="Pfam" id="PF14322"/>
    </source>
</evidence>
<accession>A0A437MYU3</accession>
<dbReference type="PROSITE" id="PS51257">
    <property type="entry name" value="PROKAR_LIPOPROTEIN"/>
    <property type="match status" value="1"/>
</dbReference>
<keyword evidence="3" id="KW-0732">Signal</keyword>
<dbReference type="OrthoDB" id="5694214at2"/>
<evidence type="ECO:0000259" key="6">
    <source>
        <dbReference type="Pfam" id="PF07980"/>
    </source>
</evidence>
<dbReference type="Gene3D" id="1.25.40.390">
    <property type="match status" value="1"/>
</dbReference>
<organism evidence="8 9">
    <name type="scientific">Mucilaginibacter limnophilus</name>
    <dbReference type="NCBI Taxonomy" id="1932778"/>
    <lineage>
        <taxon>Bacteria</taxon>
        <taxon>Pseudomonadati</taxon>
        <taxon>Bacteroidota</taxon>
        <taxon>Sphingobacteriia</taxon>
        <taxon>Sphingobacteriales</taxon>
        <taxon>Sphingobacteriaceae</taxon>
        <taxon>Mucilaginibacter</taxon>
    </lineage>
</organism>
<evidence type="ECO:0000256" key="5">
    <source>
        <dbReference type="ARBA" id="ARBA00023237"/>
    </source>
</evidence>
<evidence type="ECO:0000313" key="9">
    <source>
        <dbReference type="Proteomes" id="UP000282759"/>
    </source>
</evidence>
<comment type="similarity">
    <text evidence="2">Belongs to the SusD family.</text>
</comment>
<feature type="domain" description="SusD-like N-terminal" evidence="7">
    <location>
        <begin position="86"/>
        <end position="227"/>
    </location>
</feature>
<dbReference type="SUPFAM" id="SSF48452">
    <property type="entry name" value="TPR-like"/>
    <property type="match status" value="1"/>
</dbReference>
<dbReference type="Pfam" id="PF07980">
    <property type="entry name" value="SusD_RagB"/>
    <property type="match status" value="1"/>
</dbReference>
<name>A0A437MYU3_9SPHI</name>
<protein>
    <submittedName>
        <fullName evidence="8">RagB/SusD family nutrient uptake outer membrane protein</fullName>
    </submittedName>
</protein>
<evidence type="ECO:0000256" key="1">
    <source>
        <dbReference type="ARBA" id="ARBA00004442"/>
    </source>
</evidence>
<dbReference type="Proteomes" id="UP000282759">
    <property type="component" value="Unassembled WGS sequence"/>
</dbReference>
<dbReference type="Pfam" id="PF14322">
    <property type="entry name" value="SusD-like_3"/>
    <property type="match status" value="1"/>
</dbReference>
<dbReference type="AlphaFoldDB" id="A0A437MYU3"/>
<gene>
    <name evidence="8" type="ORF">EOD41_02295</name>
</gene>
<evidence type="ECO:0000256" key="2">
    <source>
        <dbReference type="ARBA" id="ARBA00006275"/>
    </source>
</evidence>
<dbReference type="RefSeq" id="WP_127703155.1">
    <property type="nucleotide sequence ID" value="NZ_SACK01000001.1"/>
</dbReference>
<dbReference type="InterPro" id="IPR033985">
    <property type="entry name" value="SusD-like_N"/>
</dbReference>
<dbReference type="CDD" id="cd08977">
    <property type="entry name" value="SusD"/>
    <property type="match status" value="1"/>
</dbReference>
<dbReference type="InterPro" id="IPR012944">
    <property type="entry name" value="SusD_RagB_dom"/>
</dbReference>
<feature type="domain" description="RagB/SusD" evidence="6">
    <location>
        <begin position="345"/>
        <end position="492"/>
    </location>
</feature>
<evidence type="ECO:0000313" key="8">
    <source>
        <dbReference type="EMBL" id="RVU02789.1"/>
    </source>
</evidence>
<dbReference type="GO" id="GO:0009279">
    <property type="term" value="C:cell outer membrane"/>
    <property type="evidence" value="ECO:0007669"/>
    <property type="project" value="UniProtKB-SubCell"/>
</dbReference>
<keyword evidence="4" id="KW-0472">Membrane</keyword>
<dbReference type="InterPro" id="IPR011990">
    <property type="entry name" value="TPR-like_helical_dom_sf"/>
</dbReference>
<keyword evidence="9" id="KW-1185">Reference proteome</keyword>
<reference evidence="8 9" key="1">
    <citation type="submission" date="2019-01" db="EMBL/GenBank/DDBJ databases">
        <authorList>
            <person name="Chen W.-M."/>
        </authorList>
    </citation>
    <scope>NUCLEOTIDE SEQUENCE [LARGE SCALE GENOMIC DNA]</scope>
    <source>
        <strain evidence="8 9">YBJ-36</strain>
    </source>
</reference>
<comment type="subcellular location">
    <subcellularLocation>
        <location evidence="1">Cell outer membrane</location>
    </subcellularLocation>
</comment>
<comment type="caution">
    <text evidence="8">The sequence shown here is derived from an EMBL/GenBank/DDBJ whole genome shotgun (WGS) entry which is preliminary data.</text>
</comment>
<proteinExistence type="inferred from homology"/>
<dbReference type="EMBL" id="SACK01000001">
    <property type="protein sequence ID" value="RVU02789.1"/>
    <property type="molecule type" value="Genomic_DNA"/>
</dbReference>